<gene>
    <name evidence="2" type="ORF">GMST_39950</name>
</gene>
<keyword evidence="3" id="KW-1185">Reference proteome</keyword>
<evidence type="ECO:0000313" key="2">
    <source>
        <dbReference type="EMBL" id="GFO61670.1"/>
    </source>
</evidence>
<dbReference type="RefSeq" id="WP_183356457.1">
    <property type="nucleotide sequence ID" value="NZ_BLXX01000017.1"/>
</dbReference>
<evidence type="ECO:0000313" key="3">
    <source>
        <dbReference type="Proteomes" id="UP000556026"/>
    </source>
</evidence>
<organism evidence="2 3">
    <name type="scientific">Geomonas silvestris</name>
    <dbReference type="NCBI Taxonomy" id="2740184"/>
    <lineage>
        <taxon>Bacteria</taxon>
        <taxon>Pseudomonadati</taxon>
        <taxon>Thermodesulfobacteriota</taxon>
        <taxon>Desulfuromonadia</taxon>
        <taxon>Geobacterales</taxon>
        <taxon>Geobacteraceae</taxon>
        <taxon>Geomonas</taxon>
    </lineage>
</organism>
<name>A0A6V8MNS9_9BACT</name>
<comment type="caution">
    <text evidence="2">The sequence shown here is derived from an EMBL/GenBank/DDBJ whole genome shotgun (WGS) entry which is preliminary data.</text>
</comment>
<dbReference type="AlphaFoldDB" id="A0A6V8MNS9"/>
<evidence type="ECO:0008006" key="4">
    <source>
        <dbReference type="Google" id="ProtNLM"/>
    </source>
</evidence>
<accession>A0A6V8MNS9</accession>
<evidence type="ECO:0000256" key="1">
    <source>
        <dbReference type="SAM" id="MobiDB-lite"/>
    </source>
</evidence>
<protein>
    <recommendedName>
        <fullName evidence="4">Helix-turn-helix domain-containing protein</fullName>
    </recommendedName>
</protein>
<feature type="region of interest" description="Disordered" evidence="1">
    <location>
        <begin position="64"/>
        <end position="101"/>
    </location>
</feature>
<proteinExistence type="predicted"/>
<dbReference type="EMBL" id="BLXX01000017">
    <property type="protein sequence ID" value="GFO61670.1"/>
    <property type="molecule type" value="Genomic_DNA"/>
</dbReference>
<reference evidence="3" key="1">
    <citation type="submission" date="2020-06" db="EMBL/GenBank/DDBJ databases">
        <title>Draft genomic sequence of Geomonas sp. Red330.</title>
        <authorList>
            <person name="Itoh H."/>
            <person name="Zhenxing X."/>
            <person name="Ushijima N."/>
            <person name="Masuda Y."/>
            <person name="Shiratori Y."/>
            <person name="Senoo K."/>
        </authorList>
    </citation>
    <scope>NUCLEOTIDE SEQUENCE [LARGE SCALE GENOMIC DNA]</scope>
    <source>
        <strain evidence="3">Red330</strain>
    </source>
</reference>
<sequence length="111" mass="12345">MATDTQASEVLTIEQFAARMQVSRATVFGWLKKGVLREGVHYFRLGRILRLCWREGLFLNSQQRPTTEDNGLAAPVPVPRSEQDSQRGEASVNSPPLTFGRGAVPAINLDY</sequence>
<dbReference type="Proteomes" id="UP000556026">
    <property type="component" value="Unassembled WGS sequence"/>
</dbReference>